<keyword evidence="1" id="KW-0614">Plasmid</keyword>
<organism evidence="1 2">
    <name type="scientific">Sphingomonas daechungensis</name>
    <dbReference type="NCBI Taxonomy" id="1176646"/>
    <lineage>
        <taxon>Bacteria</taxon>
        <taxon>Pseudomonadati</taxon>
        <taxon>Pseudomonadota</taxon>
        <taxon>Alphaproteobacteria</taxon>
        <taxon>Sphingomonadales</taxon>
        <taxon>Sphingomonadaceae</taxon>
        <taxon>Sphingomonas</taxon>
    </lineage>
</organism>
<gene>
    <name evidence="1" type="ORF">H9L15_16100</name>
</gene>
<sequence length="392" mass="44714">MNRLSVGERALILHSLCEGMSMRSCERVFRKPFGTISRIVREVGDWAIDHQRNLAPVTCDRIQVDELWSFVGENDRRSALKRGDGGVSWVYLGVDRRTSLVITYHIGLRGKVDATKFFRKLDNSLAKDASGDFICRPTIASDGMKAYRDAAEIVFADRVNFGQYSKIYTDTDDNEEPTPRSKFAGAHRLIVIGQPALEDITTWRVERENGFVRQSNRRLTRKTNAFSKALEYHERQLAISIMFRNYCWIPRPKRPTDGSSSWVKRVPAAIECGLTDRVWTPEDMIVAADEFIARQGKSEPSLEQPTARDQEKRFWVVHQPYHQKAMIHKAECSSCKGGLGRMDGSSKITFWCGLPTLEEATALAAEKEPDEHKICKKCLGQYNTLTRYGRRL</sequence>
<evidence type="ECO:0000313" key="2">
    <source>
        <dbReference type="Proteomes" id="UP000516134"/>
    </source>
</evidence>
<evidence type="ECO:0000313" key="1">
    <source>
        <dbReference type="EMBL" id="QNP44602.1"/>
    </source>
</evidence>
<dbReference type="RefSeq" id="WP_187716020.1">
    <property type="nucleotide sequence ID" value="NZ_BAABJC010000001.1"/>
</dbReference>
<name>A0ABX6T3Y5_9SPHN</name>
<proteinExistence type="predicted"/>
<accession>A0ABX6T3Y5</accession>
<dbReference type="EMBL" id="CP060781">
    <property type="protein sequence ID" value="QNP44602.1"/>
    <property type="molecule type" value="Genomic_DNA"/>
</dbReference>
<dbReference type="Proteomes" id="UP000516134">
    <property type="component" value="Plasmid p_unnamed1"/>
</dbReference>
<keyword evidence="2" id="KW-1185">Reference proteome</keyword>
<protein>
    <submittedName>
        <fullName evidence="1">IS1 family transposase</fullName>
    </submittedName>
</protein>
<geneLocation type="plasmid" evidence="1 2">
    <name>p_unnamed1</name>
</geneLocation>
<reference evidence="1 2" key="1">
    <citation type="submission" date="2020-08" db="EMBL/GenBank/DDBJ databases">
        <title>Genome sequence of Sphingomonas daechungensis KACC 18115T.</title>
        <authorList>
            <person name="Hyun D.-W."/>
            <person name="Bae J.-W."/>
        </authorList>
    </citation>
    <scope>NUCLEOTIDE SEQUENCE [LARGE SCALE GENOMIC DNA]</scope>
    <source>
        <strain evidence="1 2">KACC 18115</strain>
        <plasmid evidence="1 2">p_unnamed1</plasmid>
    </source>
</reference>